<keyword evidence="2" id="KW-1185">Reference proteome</keyword>
<proteinExistence type="predicted"/>
<protein>
    <submittedName>
        <fullName evidence="1">Uncharacterized protein</fullName>
    </submittedName>
</protein>
<reference evidence="2" key="2">
    <citation type="submission" date="2015-01" db="EMBL/GenBank/DDBJ databases">
        <title>Evolutionary Origins and Diversification of the Mycorrhizal Mutualists.</title>
        <authorList>
            <consortium name="DOE Joint Genome Institute"/>
            <consortium name="Mycorrhizal Genomics Consortium"/>
            <person name="Kohler A."/>
            <person name="Kuo A."/>
            <person name="Nagy L.G."/>
            <person name="Floudas D."/>
            <person name="Copeland A."/>
            <person name="Barry K.W."/>
            <person name="Cichocki N."/>
            <person name="Veneault-Fourrey C."/>
            <person name="LaButti K."/>
            <person name="Lindquist E.A."/>
            <person name="Lipzen A."/>
            <person name="Lundell T."/>
            <person name="Morin E."/>
            <person name="Murat C."/>
            <person name="Riley R."/>
            <person name="Ohm R."/>
            <person name="Sun H."/>
            <person name="Tunlid A."/>
            <person name="Henrissat B."/>
            <person name="Grigoriev I.V."/>
            <person name="Hibbett D.S."/>
            <person name="Martin F."/>
        </authorList>
    </citation>
    <scope>NUCLEOTIDE SEQUENCE [LARGE SCALE GENOMIC DNA]</scope>
    <source>
        <strain evidence="2">MUT 4182</strain>
    </source>
</reference>
<accession>A0A0C3Q8N7</accession>
<dbReference type="HOGENOM" id="CLU_2559972_0_0_1"/>
<dbReference type="AlphaFoldDB" id="A0A0C3Q8N7"/>
<name>A0A0C3Q8N7_9AGAM</name>
<evidence type="ECO:0000313" key="1">
    <source>
        <dbReference type="EMBL" id="KIO20736.1"/>
    </source>
</evidence>
<organism evidence="1 2">
    <name type="scientific">Tulasnella calospora MUT 4182</name>
    <dbReference type="NCBI Taxonomy" id="1051891"/>
    <lineage>
        <taxon>Eukaryota</taxon>
        <taxon>Fungi</taxon>
        <taxon>Dikarya</taxon>
        <taxon>Basidiomycota</taxon>
        <taxon>Agaricomycotina</taxon>
        <taxon>Agaricomycetes</taxon>
        <taxon>Cantharellales</taxon>
        <taxon>Tulasnellaceae</taxon>
        <taxon>Tulasnella</taxon>
    </lineage>
</organism>
<dbReference type="Proteomes" id="UP000054248">
    <property type="component" value="Unassembled WGS sequence"/>
</dbReference>
<gene>
    <name evidence="1" type="ORF">M407DRAFT_134147</name>
</gene>
<reference evidence="1 2" key="1">
    <citation type="submission" date="2014-04" db="EMBL/GenBank/DDBJ databases">
        <authorList>
            <consortium name="DOE Joint Genome Institute"/>
            <person name="Kuo A."/>
            <person name="Girlanda M."/>
            <person name="Perotto S."/>
            <person name="Kohler A."/>
            <person name="Nagy L.G."/>
            <person name="Floudas D."/>
            <person name="Copeland A."/>
            <person name="Barry K.W."/>
            <person name="Cichocki N."/>
            <person name="Veneault-Fourrey C."/>
            <person name="LaButti K."/>
            <person name="Lindquist E.A."/>
            <person name="Lipzen A."/>
            <person name="Lundell T."/>
            <person name="Morin E."/>
            <person name="Murat C."/>
            <person name="Sun H."/>
            <person name="Tunlid A."/>
            <person name="Henrissat B."/>
            <person name="Grigoriev I.V."/>
            <person name="Hibbett D.S."/>
            <person name="Martin F."/>
            <person name="Nordberg H.P."/>
            <person name="Cantor M.N."/>
            <person name="Hua S.X."/>
        </authorList>
    </citation>
    <scope>NUCLEOTIDE SEQUENCE [LARGE SCALE GENOMIC DNA]</scope>
    <source>
        <strain evidence="1 2">MUT 4182</strain>
    </source>
</reference>
<sequence length="82" mass="9318">MTQQVGIVRLSSWERKPQRNQCNCKRIVTGERHDFLHTSPPVWSTSGLFRSPLQSNLTQSSFDGALFSLSRTSTSDLEDYAE</sequence>
<dbReference type="EMBL" id="KN823163">
    <property type="protein sequence ID" value="KIO20736.1"/>
    <property type="molecule type" value="Genomic_DNA"/>
</dbReference>
<evidence type="ECO:0000313" key="2">
    <source>
        <dbReference type="Proteomes" id="UP000054248"/>
    </source>
</evidence>